<sequence length="194" mass="21613">MIFKNGTSLDVKSPRHKEIASILDSGLSELIRNTPELNSRPFGPVEWRMLDEKDNLAEGPDPTFLFEEFASHGLVPNRLQLVHLAWSGNDRSDGRYSVACHYRMSHRISLEVEGPNRLIVDGIGATFERIAERVRATLEAPATNTVAPSSATTVVVEPRENWIKRTWRDHTASAVITLVTGLAVLVVGAWFKLN</sequence>
<evidence type="ECO:0000313" key="2">
    <source>
        <dbReference type="EMBL" id="QHK18520.1"/>
    </source>
</evidence>
<keyword evidence="1" id="KW-0472">Membrane</keyword>
<name>A0A6P1NJ81_9MICC</name>
<keyword evidence="1" id="KW-1133">Transmembrane helix</keyword>
<proteinExistence type="predicted"/>
<keyword evidence="1" id="KW-0812">Transmembrane</keyword>
<evidence type="ECO:0000256" key="1">
    <source>
        <dbReference type="SAM" id="Phobius"/>
    </source>
</evidence>
<dbReference type="EMBL" id="CP047898">
    <property type="protein sequence ID" value="QHK18520.1"/>
    <property type="molecule type" value="Genomic_DNA"/>
</dbReference>
<keyword evidence="3" id="KW-1185">Reference proteome</keyword>
<protein>
    <submittedName>
        <fullName evidence="2">Uncharacterized protein</fullName>
    </submittedName>
</protein>
<accession>A0A6P1NJ81</accession>
<evidence type="ECO:0000313" key="3">
    <source>
        <dbReference type="Proteomes" id="UP000464186"/>
    </source>
</evidence>
<reference evidence="2 3" key="1">
    <citation type="submission" date="2020-01" db="EMBL/GenBank/DDBJ databases">
        <title>Pseudarthrobacter psychrotolerans sp. nov., isolated from antarctic soil.</title>
        <authorList>
            <person name="Shin Y."/>
            <person name="Park W."/>
        </authorList>
    </citation>
    <scope>NUCLEOTIDE SEQUENCE [LARGE SCALE GENOMIC DNA]</scope>
    <source>
        <strain evidence="2 3">YJ56</strain>
    </source>
</reference>
<feature type="transmembrane region" description="Helical" evidence="1">
    <location>
        <begin position="172"/>
        <end position="191"/>
    </location>
</feature>
<dbReference type="AlphaFoldDB" id="A0A6P1NJ81"/>
<dbReference type="Proteomes" id="UP000464186">
    <property type="component" value="Chromosome"/>
</dbReference>
<dbReference type="KEGG" id="psey:GU243_00525"/>
<organism evidence="2 3">
    <name type="scientific">Pseudarthrobacter psychrotolerans</name>
    <dbReference type="NCBI Taxonomy" id="2697569"/>
    <lineage>
        <taxon>Bacteria</taxon>
        <taxon>Bacillati</taxon>
        <taxon>Actinomycetota</taxon>
        <taxon>Actinomycetes</taxon>
        <taxon>Micrococcales</taxon>
        <taxon>Micrococcaceae</taxon>
        <taxon>Pseudarthrobacter</taxon>
    </lineage>
</organism>
<gene>
    <name evidence="2" type="ORF">GU243_00525</name>
</gene>